<feature type="binding site" evidence="13">
    <location>
        <position position="252"/>
    </location>
    <ligand>
        <name>sn-glycerol 3-phosphate</name>
        <dbReference type="ChEBI" id="CHEBI:57597"/>
    </ligand>
</feature>
<protein>
    <recommendedName>
        <fullName evidence="11 13">Glycerol-3-phosphate dehydrogenase [NAD(P)+]</fullName>
        <ecNumber evidence="10 13">1.1.1.94</ecNumber>
    </recommendedName>
    <alternativeName>
        <fullName evidence="13">NAD(P)(+)-dependent glycerol-3-phosphate dehydrogenase</fullName>
    </alternativeName>
    <alternativeName>
        <fullName evidence="12 13">NAD(P)H-dependent dihydroxyacetone-phosphate reductase</fullName>
    </alternativeName>
</protein>
<evidence type="ECO:0000256" key="14">
    <source>
        <dbReference type="PIRSR" id="PIRSR000114-1"/>
    </source>
</evidence>
<evidence type="ECO:0000259" key="19">
    <source>
        <dbReference type="Pfam" id="PF07479"/>
    </source>
</evidence>
<dbReference type="PANTHER" id="PTHR11728">
    <property type="entry name" value="GLYCEROL-3-PHOSPHATE DEHYDROGENASE"/>
    <property type="match status" value="1"/>
</dbReference>
<feature type="binding site" evidence="13">
    <location>
        <position position="189"/>
    </location>
    <ligand>
        <name>sn-glycerol 3-phosphate</name>
        <dbReference type="ChEBI" id="CHEBI:57597"/>
    </ligand>
</feature>
<feature type="binding site" evidence="13">
    <location>
        <position position="32"/>
    </location>
    <ligand>
        <name>NADPH</name>
        <dbReference type="ChEBI" id="CHEBI:57783"/>
    </ligand>
</feature>
<dbReference type="NCBIfam" id="NF000942">
    <property type="entry name" value="PRK00094.1-4"/>
    <property type="match status" value="1"/>
</dbReference>
<evidence type="ECO:0000256" key="8">
    <source>
        <dbReference type="ARBA" id="ARBA00023264"/>
    </source>
</evidence>
<feature type="binding site" evidence="15">
    <location>
        <position position="106"/>
    </location>
    <ligand>
        <name>substrate</name>
    </ligand>
</feature>
<evidence type="ECO:0000256" key="1">
    <source>
        <dbReference type="ARBA" id="ARBA00011009"/>
    </source>
</evidence>
<evidence type="ECO:0000256" key="11">
    <source>
        <dbReference type="ARBA" id="ARBA00069372"/>
    </source>
</evidence>
<organism evidence="20 21">
    <name type="scientific">Gammaproteobacteria bacterium LSUCC0057</name>
    <dbReference type="NCBI Taxonomy" id="2559237"/>
    <lineage>
        <taxon>Bacteria</taxon>
        <taxon>Pseudomonadati</taxon>
        <taxon>Pseudomonadota</taxon>
        <taxon>Gammaproteobacteria</taxon>
        <taxon>Cellvibrionales</taxon>
        <taxon>Porticoccaceae</taxon>
        <taxon>SAR92 clade</taxon>
    </lineage>
</organism>
<comment type="pathway">
    <text evidence="13">Membrane lipid metabolism; glycerophospholipid metabolism.</text>
</comment>
<feature type="binding site" evidence="13">
    <location>
        <position position="49"/>
    </location>
    <ligand>
        <name>NADPH</name>
        <dbReference type="ChEBI" id="CHEBI:57783"/>
    </ligand>
</feature>
<dbReference type="PANTHER" id="PTHR11728:SF1">
    <property type="entry name" value="GLYCEROL-3-PHOSPHATE DEHYDROGENASE [NAD(+)] 2, CHLOROPLASTIC"/>
    <property type="match status" value="1"/>
</dbReference>
<evidence type="ECO:0000313" key="21">
    <source>
        <dbReference type="Proteomes" id="UP000298133"/>
    </source>
</evidence>
<dbReference type="FunFam" id="3.40.50.720:FF:000019">
    <property type="entry name" value="Glycerol-3-phosphate dehydrogenase [NAD(P)+]"/>
    <property type="match status" value="1"/>
</dbReference>
<evidence type="ECO:0000256" key="4">
    <source>
        <dbReference type="ARBA" id="ARBA00023002"/>
    </source>
</evidence>
<keyword evidence="5 13" id="KW-0520">NAD</keyword>
<comment type="subcellular location">
    <subcellularLocation>
        <location evidence="13">Cytoplasm</location>
    </subcellularLocation>
</comment>
<dbReference type="PIRSF" id="PIRSF000114">
    <property type="entry name" value="Glycerol-3-P_dh"/>
    <property type="match status" value="1"/>
</dbReference>
<feature type="binding site" evidence="13">
    <location>
        <position position="138"/>
    </location>
    <ligand>
        <name>NADPH</name>
        <dbReference type="ChEBI" id="CHEBI:57783"/>
    </ligand>
</feature>
<comment type="similarity">
    <text evidence="1 13 17">Belongs to the NAD-dependent glycerol-3-phosphate dehydrogenase family.</text>
</comment>
<dbReference type="AlphaFoldDB" id="A0A4Y8UJD0"/>
<keyword evidence="6 13" id="KW-0443">Lipid metabolism</keyword>
<comment type="caution">
    <text evidence="13">Lacks conserved residue(s) required for the propagation of feature annotation.</text>
</comment>
<feature type="binding site" evidence="13">
    <location>
        <position position="11"/>
    </location>
    <ligand>
        <name>NADPH</name>
        <dbReference type="ChEBI" id="CHEBI:57783"/>
    </ligand>
</feature>
<dbReference type="InterPro" id="IPR011128">
    <property type="entry name" value="G3P_DH_NAD-dep_N"/>
</dbReference>
<dbReference type="Gene3D" id="1.10.1040.10">
    <property type="entry name" value="N-(1-d-carboxylethyl)-l-norvaline Dehydrogenase, domain 2"/>
    <property type="match status" value="1"/>
</dbReference>
<dbReference type="Gene3D" id="3.40.50.720">
    <property type="entry name" value="NAD(P)-binding Rossmann-like Domain"/>
    <property type="match status" value="1"/>
</dbReference>
<proteinExistence type="inferred from homology"/>
<feature type="binding site" evidence="13">
    <location>
        <position position="254"/>
    </location>
    <ligand>
        <name>sn-glycerol 3-phosphate</name>
        <dbReference type="ChEBI" id="CHEBI:57597"/>
    </ligand>
</feature>
<evidence type="ECO:0000313" key="20">
    <source>
        <dbReference type="EMBL" id="TFH68916.1"/>
    </source>
</evidence>
<evidence type="ECO:0000256" key="13">
    <source>
        <dbReference type="HAMAP-Rule" id="MF_00394"/>
    </source>
</evidence>
<dbReference type="InterPro" id="IPR008927">
    <property type="entry name" value="6-PGluconate_DH-like_C_sf"/>
</dbReference>
<comment type="catalytic activity">
    <reaction evidence="13">
        <text>sn-glycerol 3-phosphate + NAD(+) = dihydroxyacetone phosphate + NADH + H(+)</text>
        <dbReference type="Rhea" id="RHEA:11092"/>
        <dbReference type="ChEBI" id="CHEBI:15378"/>
        <dbReference type="ChEBI" id="CHEBI:57540"/>
        <dbReference type="ChEBI" id="CHEBI:57597"/>
        <dbReference type="ChEBI" id="CHEBI:57642"/>
        <dbReference type="ChEBI" id="CHEBI:57945"/>
        <dbReference type="EC" id="1.1.1.94"/>
    </reaction>
</comment>
<dbReference type="Pfam" id="PF01210">
    <property type="entry name" value="NAD_Gly3P_dh_N"/>
    <property type="match status" value="1"/>
</dbReference>
<keyword evidence="13" id="KW-0547">Nucleotide-binding</keyword>
<dbReference type="NCBIfam" id="NF000946">
    <property type="entry name" value="PRK00094.2-4"/>
    <property type="match status" value="1"/>
</dbReference>
<evidence type="ECO:0000256" key="15">
    <source>
        <dbReference type="PIRSR" id="PIRSR000114-2"/>
    </source>
</evidence>
<dbReference type="GO" id="GO:0141153">
    <property type="term" value="F:glycerol-3-phosphate dehydrogenase (NADP+) activity"/>
    <property type="evidence" value="ECO:0007669"/>
    <property type="project" value="RHEA"/>
</dbReference>
<keyword evidence="7 13" id="KW-0594">Phospholipid biosynthesis</keyword>
<dbReference type="GO" id="GO:0141152">
    <property type="term" value="F:glycerol-3-phosphate dehydrogenase (NAD+) activity"/>
    <property type="evidence" value="ECO:0007669"/>
    <property type="project" value="RHEA"/>
</dbReference>
<keyword evidence="3 13" id="KW-0521">NADP</keyword>
<evidence type="ECO:0000256" key="6">
    <source>
        <dbReference type="ARBA" id="ARBA00023098"/>
    </source>
</evidence>
<dbReference type="GO" id="GO:0005975">
    <property type="term" value="P:carbohydrate metabolic process"/>
    <property type="evidence" value="ECO:0007669"/>
    <property type="project" value="InterPro"/>
</dbReference>
<dbReference type="SUPFAM" id="SSF48179">
    <property type="entry name" value="6-phosphogluconate dehydrogenase C-terminal domain-like"/>
    <property type="match status" value="1"/>
</dbReference>
<feature type="binding site" evidence="16">
    <location>
        <position position="253"/>
    </location>
    <ligand>
        <name>NAD(+)</name>
        <dbReference type="ChEBI" id="CHEBI:57540"/>
    </ligand>
</feature>
<evidence type="ECO:0000256" key="5">
    <source>
        <dbReference type="ARBA" id="ARBA00023027"/>
    </source>
</evidence>
<feature type="binding site" evidence="13">
    <location>
        <position position="106"/>
    </location>
    <ligand>
        <name>sn-glycerol 3-phosphate</name>
        <dbReference type="ChEBI" id="CHEBI:57597"/>
    </ligand>
</feature>
<evidence type="ECO:0000256" key="12">
    <source>
        <dbReference type="ARBA" id="ARBA00080511"/>
    </source>
</evidence>
<dbReference type="SUPFAM" id="SSF51735">
    <property type="entry name" value="NAD(P)-binding Rossmann-fold domains"/>
    <property type="match status" value="1"/>
</dbReference>
<dbReference type="EC" id="1.1.1.94" evidence="10 13"/>
<feature type="binding site" evidence="13">
    <location>
        <position position="134"/>
    </location>
    <ligand>
        <name>sn-glycerol 3-phosphate</name>
        <dbReference type="ChEBI" id="CHEBI:57597"/>
    </ligand>
</feature>
<name>A0A4Y8UJD0_9GAMM</name>
<evidence type="ECO:0000256" key="3">
    <source>
        <dbReference type="ARBA" id="ARBA00022857"/>
    </source>
</evidence>
<dbReference type="PROSITE" id="PS00957">
    <property type="entry name" value="NAD_G3PDH"/>
    <property type="match status" value="1"/>
</dbReference>
<keyword evidence="2 13" id="KW-0444">Lipid biosynthesis</keyword>
<feature type="binding site" evidence="16">
    <location>
        <begin position="8"/>
        <end position="13"/>
    </location>
    <ligand>
        <name>NAD(+)</name>
        <dbReference type="ChEBI" id="CHEBI:57540"/>
    </ligand>
</feature>
<dbReference type="FunFam" id="1.10.1040.10:FF:000001">
    <property type="entry name" value="Glycerol-3-phosphate dehydrogenase [NAD(P)+]"/>
    <property type="match status" value="1"/>
</dbReference>
<dbReference type="UniPathway" id="UPA00940"/>
<evidence type="ECO:0000256" key="16">
    <source>
        <dbReference type="PIRSR" id="PIRSR000114-3"/>
    </source>
</evidence>
<dbReference type="GO" id="GO:0005829">
    <property type="term" value="C:cytosol"/>
    <property type="evidence" value="ECO:0007669"/>
    <property type="project" value="TreeGrafter"/>
</dbReference>
<reference evidence="20 21" key="1">
    <citation type="submission" date="2019-03" db="EMBL/GenBank/DDBJ databases">
        <title>Draft genome of Gammaproteobacteria bacterium LSUCC0057, a member of the SAR92 clade.</title>
        <authorList>
            <person name="Lanclos V.C."/>
            <person name="Doiron C."/>
            <person name="Henson M.W."/>
            <person name="Thrash J.C."/>
        </authorList>
    </citation>
    <scope>NUCLEOTIDE SEQUENCE [LARGE SCALE GENOMIC DNA]</scope>
    <source>
        <strain evidence="20 21">LSUCC0057</strain>
    </source>
</reference>
<keyword evidence="21" id="KW-1185">Reference proteome</keyword>
<evidence type="ECO:0000256" key="9">
    <source>
        <dbReference type="ARBA" id="ARBA00052716"/>
    </source>
</evidence>
<dbReference type="EMBL" id="SPIA01000001">
    <property type="protein sequence ID" value="TFH68916.1"/>
    <property type="molecule type" value="Genomic_DNA"/>
</dbReference>
<feature type="binding site" evidence="13">
    <location>
        <position position="12"/>
    </location>
    <ligand>
        <name>NADPH</name>
        <dbReference type="ChEBI" id="CHEBI:57783"/>
    </ligand>
</feature>
<dbReference type="OrthoDB" id="9812273at2"/>
<keyword evidence="4 13" id="KW-0560">Oxidoreductase</keyword>
<feature type="binding site" evidence="13">
    <location>
        <position position="253"/>
    </location>
    <ligand>
        <name>sn-glycerol 3-phosphate</name>
        <dbReference type="ChEBI" id="CHEBI:57597"/>
    </ligand>
</feature>
<dbReference type="InterPro" id="IPR036291">
    <property type="entry name" value="NAD(P)-bd_dom_sf"/>
</dbReference>
<feature type="binding site" evidence="13">
    <location>
        <position position="242"/>
    </location>
    <ligand>
        <name>sn-glycerol 3-phosphate</name>
        <dbReference type="ChEBI" id="CHEBI:57597"/>
    </ligand>
</feature>
<dbReference type="InterPro" id="IPR006168">
    <property type="entry name" value="G3P_DH_NAD-dep"/>
</dbReference>
<comment type="catalytic activity">
    <reaction evidence="9">
        <text>sn-glycerol 3-phosphate + NADP(+) = dihydroxyacetone phosphate + NADPH + H(+)</text>
        <dbReference type="Rhea" id="RHEA:11096"/>
        <dbReference type="ChEBI" id="CHEBI:15378"/>
        <dbReference type="ChEBI" id="CHEBI:57597"/>
        <dbReference type="ChEBI" id="CHEBI:57642"/>
        <dbReference type="ChEBI" id="CHEBI:57783"/>
        <dbReference type="ChEBI" id="CHEBI:58349"/>
        <dbReference type="EC" id="1.1.1.94"/>
    </reaction>
    <physiologicalReaction direction="right-to-left" evidence="9">
        <dbReference type="Rhea" id="RHEA:11098"/>
    </physiologicalReaction>
</comment>
<comment type="function">
    <text evidence="13">Catalyzes the reduction of the glycolytic intermediate dihydroxyacetone phosphate (DHAP) to sn-glycerol 3-phosphate (G3P), the key precursor for phospholipid synthesis.</text>
</comment>
<dbReference type="GO" id="GO:0051287">
    <property type="term" value="F:NAD binding"/>
    <property type="evidence" value="ECO:0007669"/>
    <property type="project" value="InterPro"/>
</dbReference>
<dbReference type="InterPro" id="IPR013328">
    <property type="entry name" value="6PGD_dom2"/>
</dbReference>
<accession>A0A4Y8UJD0</accession>
<evidence type="ECO:0000256" key="2">
    <source>
        <dbReference type="ARBA" id="ARBA00022516"/>
    </source>
</evidence>
<dbReference type="Proteomes" id="UP000298133">
    <property type="component" value="Unassembled WGS sequence"/>
</dbReference>
<sequence length="339" mass="35539">MATVAVLGGGSFGTAMANMIAANGHRVTLWMRDAEAAQQTAAQRCNQRYLPDYALVENLQVSADLAASLASAEVVFFAVPSRALRTLCQTAAAFVAPTAGLVSMAKGIEADSFLLPSQIIEQELPGHDIAVISGPNLAAEICQRQITATVVASDSAALCSEVQALIASSYFRVYANSDRFGVELAGALKNIYAIIAGIVAALGMGQNSRAVMLTRSLAEMSRFAVRLGADPMTFLGLSGVGDLYVTCSSPLSRNYRVGFELGRGSTLEQAVAAVGQTAEGVNTTQLVVAKAAELKIYMPLANALYASLFKGRSIDGLLRDMMNAEQSDDVDSAAPRQGQ</sequence>
<keyword evidence="8 13" id="KW-1208">Phospholipid metabolism</keyword>
<dbReference type="HAMAP" id="MF_00394">
    <property type="entry name" value="NAD_Glyc3P_dehydrog"/>
    <property type="match status" value="1"/>
</dbReference>
<evidence type="ECO:0000256" key="10">
    <source>
        <dbReference type="ARBA" id="ARBA00066687"/>
    </source>
</evidence>
<dbReference type="PRINTS" id="PR00077">
    <property type="entry name" value="GPDHDRGNASE"/>
</dbReference>
<feature type="domain" description="Glycerol-3-phosphate dehydrogenase NAD-dependent N-terminal" evidence="18">
    <location>
        <begin position="4"/>
        <end position="157"/>
    </location>
</feature>
<dbReference type="Pfam" id="PF07479">
    <property type="entry name" value="NAD_Gly3P_dh_C"/>
    <property type="match status" value="1"/>
</dbReference>
<feature type="binding site" evidence="13">
    <location>
        <position position="106"/>
    </location>
    <ligand>
        <name>NADPH</name>
        <dbReference type="ChEBI" id="CHEBI:57783"/>
    </ligand>
</feature>
<dbReference type="InterPro" id="IPR006109">
    <property type="entry name" value="G3P_DH_NAD-dep_C"/>
</dbReference>
<feature type="binding site" evidence="13">
    <location>
        <position position="253"/>
    </location>
    <ligand>
        <name>NADPH</name>
        <dbReference type="ChEBI" id="CHEBI:57783"/>
    </ligand>
</feature>
<dbReference type="NCBIfam" id="NF000940">
    <property type="entry name" value="PRK00094.1-2"/>
    <property type="match status" value="1"/>
</dbReference>
<keyword evidence="13" id="KW-0963">Cytoplasm</keyword>
<feature type="binding site" evidence="16">
    <location>
        <position position="138"/>
    </location>
    <ligand>
        <name>NAD(+)</name>
        <dbReference type="ChEBI" id="CHEBI:57540"/>
    </ligand>
</feature>
<gene>
    <name evidence="13" type="primary">gpsA</name>
    <name evidence="20" type="ORF">E3W66_02925</name>
</gene>
<dbReference type="GO" id="GO:0046474">
    <property type="term" value="P:glycerophospholipid biosynthetic process"/>
    <property type="evidence" value="ECO:0007669"/>
    <property type="project" value="TreeGrafter"/>
</dbReference>
<feature type="active site" description="Proton acceptor" evidence="13 14">
    <location>
        <position position="189"/>
    </location>
</feature>
<feature type="binding site" evidence="15">
    <location>
        <begin position="253"/>
        <end position="254"/>
    </location>
    <ligand>
        <name>substrate</name>
    </ligand>
</feature>
<dbReference type="GO" id="GO:0046168">
    <property type="term" value="P:glycerol-3-phosphate catabolic process"/>
    <property type="evidence" value="ECO:0007669"/>
    <property type="project" value="InterPro"/>
</dbReference>
<evidence type="ECO:0000256" key="7">
    <source>
        <dbReference type="ARBA" id="ARBA00023209"/>
    </source>
</evidence>
<dbReference type="GO" id="GO:0046167">
    <property type="term" value="P:glycerol-3-phosphate biosynthetic process"/>
    <property type="evidence" value="ECO:0007669"/>
    <property type="project" value="UniProtKB-UniRule"/>
</dbReference>
<comment type="caution">
    <text evidence="20">The sequence shown here is derived from an EMBL/GenBank/DDBJ whole genome shotgun (WGS) entry which is preliminary data.</text>
</comment>
<feature type="binding site" evidence="13">
    <location>
        <position position="279"/>
    </location>
    <ligand>
        <name>NADPH</name>
        <dbReference type="ChEBI" id="CHEBI:57783"/>
    </ligand>
</feature>
<evidence type="ECO:0000256" key="17">
    <source>
        <dbReference type="RuleBase" id="RU000437"/>
    </source>
</evidence>
<evidence type="ECO:0000259" key="18">
    <source>
        <dbReference type="Pfam" id="PF01210"/>
    </source>
</evidence>
<feature type="domain" description="Glycerol-3-phosphate dehydrogenase NAD-dependent C-terminal" evidence="19">
    <location>
        <begin position="178"/>
        <end position="316"/>
    </location>
</feature>